<evidence type="ECO:0000256" key="12">
    <source>
        <dbReference type="SAM" id="Phobius"/>
    </source>
</evidence>
<protein>
    <recommendedName>
        <fullName evidence="3">histidine kinase</fullName>
        <ecNumber evidence="3">2.7.13.3</ecNumber>
    </recommendedName>
</protein>
<evidence type="ECO:0000256" key="5">
    <source>
        <dbReference type="ARBA" id="ARBA00022679"/>
    </source>
</evidence>
<evidence type="ECO:0000259" key="15">
    <source>
        <dbReference type="PROSITE" id="PS50113"/>
    </source>
</evidence>
<dbReference type="Gene3D" id="3.30.450.20">
    <property type="entry name" value="PAS domain"/>
    <property type="match status" value="1"/>
</dbReference>
<dbReference type="PRINTS" id="PR00344">
    <property type="entry name" value="BCTRLSENSOR"/>
</dbReference>
<dbReference type="CDD" id="cd16922">
    <property type="entry name" value="HATPase_EvgS-ArcB-TorS-like"/>
    <property type="match status" value="1"/>
</dbReference>
<evidence type="ECO:0000259" key="13">
    <source>
        <dbReference type="PROSITE" id="PS50109"/>
    </source>
</evidence>
<dbReference type="SMART" id="SM00388">
    <property type="entry name" value="HisKA"/>
    <property type="match status" value="1"/>
</dbReference>
<keyword evidence="7 16" id="KW-0418">Kinase</keyword>
<keyword evidence="5 16" id="KW-0808">Transferase</keyword>
<dbReference type="PANTHER" id="PTHR43047">
    <property type="entry name" value="TWO-COMPONENT HISTIDINE PROTEIN KINASE"/>
    <property type="match status" value="1"/>
</dbReference>
<dbReference type="PATRIC" id="fig|1439726.3.peg.161"/>
<evidence type="ECO:0000256" key="6">
    <source>
        <dbReference type="ARBA" id="ARBA00022741"/>
    </source>
</evidence>
<dbReference type="InterPro" id="IPR036890">
    <property type="entry name" value="HATPase_C_sf"/>
</dbReference>
<keyword evidence="9" id="KW-0902">Two-component regulatory system</keyword>
<dbReference type="Gene3D" id="1.10.287.130">
    <property type="match status" value="1"/>
</dbReference>
<dbReference type="SUPFAM" id="SSF55874">
    <property type="entry name" value="ATPase domain of HSP90 chaperone/DNA topoisomerase II/histidine kinase"/>
    <property type="match status" value="1"/>
</dbReference>
<dbReference type="InterPro" id="IPR000700">
    <property type="entry name" value="PAS-assoc_C"/>
</dbReference>
<sequence>MVLRIHEISRSIGVSLDGLVHESVAADPLEAARHRCFIGPHLVGGLCALALIPVTSVLAGSLSPFATVALAAIGLETLVAVFVSRTGRLGAGHLLSALCLTTLVAWVSLWTGGLSSFALVWLAFAPVEAALSGDRRTVSLSAVVAAAGLACVAMASHFGLMPQPLPLPGPEGLLPALAALLAVAYAAFVAIRIDRFHRESEQRFRIGESRYQLLADVMNDVVTCHAPNGDVAFASPAAGRLLGVLPSMLMADGLFRRVHVGDRPAYLSALSDAIHDGASEVEFRLRKSDEDGDDGFLWVEAIIRRQDASGSVAGATVTSVIRDIGRRKAQEAELMRTRAEAEEASFAKTRFLANVSHELRTPLNAIIGFSDLLGQEIFGRLEYERHREYVRLIHESGEHLLQVVNDILDMSKIEAGNFDVTPEPFDVASVMERCVQMVKPQADVAKLDLISSVEAGLPELVADRRAFRQIMLNLLSNAIKFTDANGTVVCGARRTGRSIAIFVKDNGIGIAAKDLPRLGNPFVQADSGYDRRHEGTGLGLSVVKGLVALHGGSMKIDSVLGSGTTVTVTLPIHLETETAPRAVSRAAGAEGASPSSPTRTAMRA</sequence>
<evidence type="ECO:0000256" key="10">
    <source>
        <dbReference type="ARBA" id="ARBA00023136"/>
    </source>
</evidence>
<feature type="domain" description="PAS" evidence="14">
    <location>
        <begin position="207"/>
        <end position="277"/>
    </location>
</feature>
<dbReference type="SUPFAM" id="SSF47384">
    <property type="entry name" value="Homodimeric domain of signal transducing histidine kinase"/>
    <property type="match status" value="1"/>
</dbReference>
<dbReference type="SUPFAM" id="SSF55785">
    <property type="entry name" value="PYP-like sensor domain (PAS domain)"/>
    <property type="match status" value="1"/>
</dbReference>
<evidence type="ECO:0000256" key="4">
    <source>
        <dbReference type="ARBA" id="ARBA00022553"/>
    </source>
</evidence>
<keyword evidence="6" id="KW-0547">Nucleotide-binding</keyword>
<comment type="catalytic activity">
    <reaction evidence="1">
        <text>ATP + protein L-histidine = ADP + protein N-phospho-L-histidine.</text>
        <dbReference type="EC" id="2.7.13.3"/>
    </reaction>
</comment>
<evidence type="ECO:0000256" key="1">
    <source>
        <dbReference type="ARBA" id="ARBA00000085"/>
    </source>
</evidence>
<evidence type="ECO:0000256" key="7">
    <source>
        <dbReference type="ARBA" id="ARBA00022777"/>
    </source>
</evidence>
<accession>A0A1E3H7U7</accession>
<dbReference type="SMART" id="SM00387">
    <property type="entry name" value="HATPase_c"/>
    <property type="match status" value="1"/>
</dbReference>
<dbReference type="SMART" id="SM00091">
    <property type="entry name" value="PAS"/>
    <property type="match status" value="1"/>
</dbReference>
<dbReference type="Gene3D" id="3.30.565.10">
    <property type="entry name" value="Histidine kinase-like ATPase, C-terminal domain"/>
    <property type="match status" value="1"/>
</dbReference>
<organism evidence="16 17">
    <name type="scientific">Methylobrevis pamukkalensis</name>
    <dbReference type="NCBI Taxonomy" id="1439726"/>
    <lineage>
        <taxon>Bacteria</taxon>
        <taxon>Pseudomonadati</taxon>
        <taxon>Pseudomonadota</taxon>
        <taxon>Alphaproteobacteria</taxon>
        <taxon>Hyphomicrobiales</taxon>
        <taxon>Pleomorphomonadaceae</taxon>
        <taxon>Methylobrevis</taxon>
    </lineage>
</organism>
<dbReference type="InterPro" id="IPR000014">
    <property type="entry name" value="PAS"/>
</dbReference>
<comment type="subcellular location">
    <subcellularLocation>
        <location evidence="2">Membrane</location>
    </subcellularLocation>
</comment>
<evidence type="ECO:0000256" key="3">
    <source>
        <dbReference type="ARBA" id="ARBA00012438"/>
    </source>
</evidence>
<proteinExistence type="predicted"/>
<dbReference type="Proteomes" id="UP000094622">
    <property type="component" value="Unassembled WGS sequence"/>
</dbReference>
<name>A0A1E3H7U7_9HYPH</name>
<dbReference type="InterPro" id="IPR003661">
    <property type="entry name" value="HisK_dim/P_dom"/>
</dbReference>
<keyword evidence="8" id="KW-0067">ATP-binding</keyword>
<feature type="transmembrane region" description="Helical" evidence="12">
    <location>
        <begin position="114"/>
        <end position="131"/>
    </location>
</feature>
<dbReference type="GO" id="GO:0005524">
    <property type="term" value="F:ATP binding"/>
    <property type="evidence" value="ECO:0007669"/>
    <property type="project" value="UniProtKB-KW"/>
</dbReference>
<dbReference type="InterPro" id="IPR035965">
    <property type="entry name" value="PAS-like_dom_sf"/>
</dbReference>
<feature type="region of interest" description="Disordered" evidence="11">
    <location>
        <begin position="581"/>
        <end position="604"/>
    </location>
</feature>
<feature type="transmembrane region" description="Helical" evidence="12">
    <location>
        <begin position="172"/>
        <end position="193"/>
    </location>
</feature>
<keyword evidence="12" id="KW-1133">Transmembrane helix</keyword>
<keyword evidence="10 12" id="KW-0472">Membrane</keyword>
<dbReference type="GO" id="GO:0005886">
    <property type="term" value="C:plasma membrane"/>
    <property type="evidence" value="ECO:0007669"/>
    <property type="project" value="TreeGrafter"/>
</dbReference>
<feature type="compositionally biased region" description="Low complexity" evidence="11">
    <location>
        <begin position="584"/>
        <end position="597"/>
    </location>
</feature>
<dbReference type="InterPro" id="IPR003594">
    <property type="entry name" value="HATPase_dom"/>
</dbReference>
<dbReference type="InterPro" id="IPR036097">
    <property type="entry name" value="HisK_dim/P_sf"/>
</dbReference>
<dbReference type="GO" id="GO:0000155">
    <property type="term" value="F:phosphorelay sensor kinase activity"/>
    <property type="evidence" value="ECO:0007669"/>
    <property type="project" value="InterPro"/>
</dbReference>
<evidence type="ECO:0000256" key="2">
    <source>
        <dbReference type="ARBA" id="ARBA00004370"/>
    </source>
</evidence>
<gene>
    <name evidence="16" type="primary">divJ</name>
    <name evidence="16" type="ORF">A6302_00153</name>
</gene>
<dbReference type="Pfam" id="PF00512">
    <property type="entry name" value="HisKA"/>
    <property type="match status" value="1"/>
</dbReference>
<evidence type="ECO:0000256" key="8">
    <source>
        <dbReference type="ARBA" id="ARBA00022840"/>
    </source>
</evidence>
<feature type="domain" description="PAC" evidence="15">
    <location>
        <begin position="279"/>
        <end position="336"/>
    </location>
</feature>
<dbReference type="PANTHER" id="PTHR43047:SF72">
    <property type="entry name" value="OSMOSENSING HISTIDINE PROTEIN KINASE SLN1"/>
    <property type="match status" value="1"/>
</dbReference>
<dbReference type="PROSITE" id="PS50113">
    <property type="entry name" value="PAC"/>
    <property type="match status" value="1"/>
</dbReference>
<evidence type="ECO:0000313" key="16">
    <source>
        <dbReference type="EMBL" id="ODN72407.1"/>
    </source>
</evidence>
<evidence type="ECO:0000256" key="9">
    <source>
        <dbReference type="ARBA" id="ARBA00023012"/>
    </source>
</evidence>
<dbReference type="EC" id="2.7.13.3" evidence="3"/>
<dbReference type="FunFam" id="1.10.287.130:FF:000038">
    <property type="entry name" value="Sensory transduction histidine kinase"/>
    <property type="match status" value="1"/>
</dbReference>
<dbReference type="CDD" id="cd00082">
    <property type="entry name" value="HisKA"/>
    <property type="match status" value="1"/>
</dbReference>
<dbReference type="InterPro" id="IPR005467">
    <property type="entry name" value="His_kinase_dom"/>
</dbReference>
<feature type="transmembrane region" description="Helical" evidence="12">
    <location>
        <begin position="42"/>
        <end position="59"/>
    </location>
</feature>
<dbReference type="Pfam" id="PF02518">
    <property type="entry name" value="HATPase_c"/>
    <property type="match status" value="1"/>
</dbReference>
<dbReference type="EMBL" id="MCRJ01000002">
    <property type="protein sequence ID" value="ODN72407.1"/>
    <property type="molecule type" value="Genomic_DNA"/>
</dbReference>
<keyword evidence="4" id="KW-0597">Phosphoprotein</keyword>
<dbReference type="AlphaFoldDB" id="A0A1E3H7U7"/>
<dbReference type="InterPro" id="IPR004358">
    <property type="entry name" value="Sig_transdc_His_kin-like_C"/>
</dbReference>
<comment type="caution">
    <text evidence="16">The sequence shown here is derived from an EMBL/GenBank/DDBJ whole genome shotgun (WGS) entry which is preliminary data.</text>
</comment>
<keyword evidence="17" id="KW-1185">Reference proteome</keyword>
<feature type="transmembrane region" description="Helical" evidence="12">
    <location>
        <begin position="138"/>
        <end position="160"/>
    </location>
</feature>
<evidence type="ECO:0000256" key="11">
    <source>
        <dbReference type="SAM" id="MobiDB-lite"/>
    </source>
</evidence>
<feature type="domain" description="Histidine kinase" evidence="13">
    <location>
        <begin position="354"/>
        <end position="574"/>
    </location>
</feature>
<keyword evidence="12" id="KW-0812">Transmembrane</keyword>
<dbReference type="GO" id="GO:0009927">
    <property type="term" value="F:histidine phosphotransfer kinase activity"/>
    <property type="evidence" value="ECO:0007669"/>
    <property type="project" value="TreeGrafter"/>
</dbReference>
<evidence type="ECO:0000259" key="14">
    <source>
        <dbReference type="PROSITE" id="PS50112"/>
    </source>
</evidence>
<dbReference type="FunFam" id="3.30.565.10:FF:000006">
    <property type="entry name" value="Sensor histidine kinase WalK"/>
    <property type="match status" value="1"/>
</dbReference>
<reference evidence="16 17" key="1">
    <citation type="submission" date="2016-07" db="EMBL/GenBank/DDBJ databases">
        <title>Draft Genome Sequence of Methylobrevis pamukkalensis PK2.</title>
        <authorList>
            <person name="Vasilenko O.V."/>
            <person name="Doronina N.V."/>
            <person name="Shmareva M.N."/>
            <person name="Tarlachkov S.V."/>
            <person name="Mustakhimov I."/>
            <person name="Trotsenko Y.A."/>
        </authorList>
    </citation>
    <scope>NUCLEOTIDE SEQUENCE [LARGE SCALE GENOMIC DNA]</scope>
    <source>
        <strain evidence="16 17">PK2</strain>
    </source>
</reference>
<evidence type="ECO:0000313" key="17">
    <source>
        <dbReference type="Proteomes" id="UP000094622"/>
    </source>
</evidence>
<dbReference type="CDD" id="cd00130">
    <property type="entry name" value="PAS"/>
    <property type="match status" value="1"/>
</dbReference>
<dbReference type="PROSITE" id="PS50109">
    <property type="entry name" value="HIS_KIN"/>
    <property type="match status" value="1"/>
</dbReference>
<feature type="transmembrane region" description="Helical" evidence="12">
    <location>
        <begin position="65"/>
        <end position="83"/>
    </location>
</feature>
<dbReference type="PROSITE" id="PS50112">
    <property type="entry name" value="PAS"/>
    <property type="match status" value="1"/>
</dbReference>